<feature type="domain" description="C-type lectin" evidence="2">
    <location>
        <begin position="201"/>
        <end position="329"/>
    </location>
</feature>
<keyword evidence="4" id="KW-1185">Reference proteome</keyword>
<evidence type="ECO:0000313" key="3">
    <source>
        <dbReference type="EMBL" id="KAK3094942.1"/>
    </source>
</evidence>
<dbReference type="Gene3D" id="3.10.100.10">
    <property type="entry name" value="Mannose-Binding Protein A, subunit A"/>
    <property type="match status" value="7"/>
</dbReference>
<evidence type="ECO:0000313" key="4">
    <source>
        <dbReference type="Proteomes" id="UP001186944"/>
    </source>
</evidence>
<dbReference type="InterPro" id="IPR016186">
    <property type="entry name" value="C-type_lectin-like/link_sf"/>
</dbReference>
<feature type="domain" description="C-type lectin" evidence="2">
    <location>
        <begin position="646"/>
        <end position="771"/>
    </location>
</feature>
<dbReference type="SMART" id="SM00034">
    <property type="entry name" value="CLECT"/>
    <property type="match status" value="7"/>
</dbReference>
<dbReference type="InterPro" id="IPR016187">
    <property type="entry name" value="CTDL_fold"/>
</dbReference>
<dbReference type="AlphaFoldDB" id="A0AA88XYJ0"/>
<feature type="domain" description="C-type lectin" evidence="2">
    <location>
        <begin position="935"/>
        <end position="1058"/>
    </location>
</feature>
<evidence type="ECO:0000256" key="1">
    <source>
        <dbReference type="ARBA" id="ARBA00023157"/>
    </source>
</evidence>
<evidence type="ECO:0000259" key="2">
    <source>
        <dbReference type="PROSITE" id="PS50041"/>
    </source>
</evidence>
<feature type="domain" description="C-type lectin" evidence="2">
    <location>
        <begin position="787"/>
        <end position="915"/>
    </location>
</feature>
<dbReference type="EMBL" id="VSWD01000008">
    <property type="protein sequence ID" value="KAK3094942.1"/>
    <property type="molecule type" value="Genomic_DNA"/>
</dbReference>
<feature type="domain" description="C-type lectin" evidence="2">
    <location>
        <begin position="60"/>
        <end position="185"/>
    </location>
</feature>
<dbReference type="PROSITE" id="PS50041">
    <property type="entry name" value="C_TYPE_LECTIN_2"/>
    <property type="match status" value="7"/>
</dbReference>
<dbReference type="PANTHER" id="PTHR22803">
    <property type="entry name" value="MANNOSE, PHOSPHOLIPASE, LECTIN RECEPTOR RELATED"/>
    <property type="match status" value="1"/>
</dbReference>
<sequence>MPICSGRILFQVAVTMSEQPRTRKPNTQELLVSGSVHGILYPVLCAVENLGCDPGWIDGGNGYCYYAETRKRVTRQNANQDCTAKNGNLLRIISTDEMSVISNTIWPPTFAQSDGFWTDLNDLRFDGTKTTSGNYNWGQYIPLTNGTISWERYPTAVTTDACGAVNNQGKMTNWHCNRKMGYICQTTLAPNSQCPLAWVPSSDTCYYFSDTTDITQLVDWTTAKQRCIAMQSQTNKTAVSLLVVDDPNDMGVIASTIAQAATTSVTFWTGLQRSGTTWKWYNNVLFHKDYIQWAVEPDNLNNNENCAIMKPDLKFADQDCSMTFNYICRRAQDTDNTQYFWGCGGWTRAGHKCYTFYDSPKTTWQNARSSCQAVGADLLKVTSIDERHWIERKLTNLQTSSNFVFYWSGLNDQATEGTYVWADGQLYNKSFINWDIEPNSYRGNQDCAVIRVDGPWDDRTCSMQAPFICEYQNVGGTCPQTAGWYTNADSGECYYVSATNDTRTWFEADNYCRRTLISGLSKPLQASLLALNSQDELDYIKGILKNINQPQIWQGFWTDLNDRAVEGYFAYTDKINNPPNLNLIQWKTEPYDPNGTKDCVYVTYAGRYLTLPCNAKMGFVCQKNPADPVTCVNEYLGCDPGWIDGGNGYCYIAETTKLVTRENAKRDCKNKNANLLRVTSADEMSVLTNTVWPPRFAQSDGFWTDLSDLRFDGTKTSSGHYNWGPYIPLDNTSISWEKYPTTVPSDACGAVNNQGKMTNWHCNRKMGYICQGFPSANFQCPIGWQSSTDTCYFFGDTTDNTKLLDWTTANQYCMGLKIKTNLTSVGLLVIDDSNDMNVISSTITQAGTTSMTFWIGLQRSGTTWKWYNNVVFHKDYIQWAAEPDNLNNNENCAIIKPDLKFADQDCSTTFNYICRRVQDTDNTQYFWGCGGWTRAGHKCYSFYYAPRMSWQSARSSCQAVGGDLLKVNTPDEQAFIKGILKNTIQPDIWKGFWTDLNDRQVEGQFLYTDNINNPPDLSLIQWMAEPYDPDGSKDCSYVTYNGHFVTASCDSKFGFICERNPTGWC</sequence>
<comment type="caution">
    <text evidence="3">The sequence shown here is derived from an EMBL/GenBank/DDBJ whole genome shotgun (WGS) entry which is preliminary data.</text>
</comment>
<dbReference type="InterPro" id="IPR050111">
    <property type="entry name" value="C-type_lectin/snaclec_domain"/>
</dbReference>
<protein>
    <recommendedName>
        <fullName evidence="2">C-type lectin domain-containing protein</fullName>
    </recommendedName>
</protein>
<dbReference type="CDD" id="cd00037">
    <property type="entry name" value="CLECT"/>
    <property type="match status" value="5"/>
</dbReference>
<dbReference type="Proteomes" id="UP001186944">
    <property type="component" value="Unassembled WGS sequence"/>
</dbReference>
<feature type="domain" description="C-type lectin" evidence="2">
    <location>
        <begin position="349"/>
        <end position="470"/>
    </location>
</feature>
<organism evidence="3 4">
    <name type="scientific">Pinctada imbricata</name>
    <name type="common">Atlantic pearl-oyster</name>
    <name type="synonym">Pinctada martensii</name>
    <dbReference type="NCBI Taxonomy" id="66713"/>
    <lineage>
        <taxon>Eukaryota</taxon>
        <taxon>Metazoa</taxon>
        <taxon>Spiralia</taxon>
        <taxon>Lophotrochozoa</taxon>
        <taxon>Mollusca</taxon>
        <taxon>Bivalvia</taxon>
        <taxon>Autobranchia</taxon>
        <taxon>Pteriomorphia</taxon>
        <taxon>Pterioida</taxon>
        <taxon>Pterioidea</taxon>
        <taxon>Pteriidae</taxon>
        <taxon>Pinctada</taxon>
    </lineage>
</organism>
<dbReference type="InterPro" id="IPR001304">
    <property type="entry name" value="C-type_lectin-like"/>
</dbReference>
<gene>
    <name evidence="3" type="ORF">FSP39_008154</name>
</gene>
<accession>A0AA88XYJ0</accession>
<proteinExistence type="predicted"/>
<dbReference type="InterPro" id="IPR018378">
    <property type="entry name" value="C-type_lectin_CS"/>
</dbReference>
<name>A0AA88XYJ0_PINIB</name>
<reference evidence="3" key="1">
    <citation type="submission" date="2019-08" db="EMBL/GenBank/DDBJ databases">
        <title>The improved chromosome-level genome for the pearl oyster Pinctada fucata martensii using PacBio sequencing and Hi-C.</title>
        <authorList>
            <person name="Zheng Z."/>
        </authorList>
    </citation>
    <scope>NUCLEOTIDE SEQUENCE</scope>
    <source>
        <strain evidence="3">ZZ-2019</strain>
        <tissue evidence="3">Adductor muscle</tissue>
    </source>
</reference>
<dbReference type="PROSITE" id="PS00615">
    <property type="entry name" value="C_TYPE_LECTIN_1"/>
    <property type="match status" value="1"/>
</dbReference>
<dbReference type="SUPFAM" id="SSF56436">
    <property type="entry name" value="C-type lectin-like"/>
    <property type="match status" value="7"/>
</dbReference>
<keyword evidence="1" id="KW-1015">Disulfide bond</keyword>
<feature type="domain" description="C-type lectin" evidence="2">
    <location>
        <begin position="489"/>
        <end position="622"/>
    </location>
</feature>
<dbReference type="Pfam" id="PF00059">
    <property type="entry name" value="Lectin_C"/>
    <property type="match status" value="7"/>
</dbReference>